<dbReference type="PANTHER" id="PTHR12630:SF1">
    <property type="entry name" value="GLUCOSIDASE 2 SUBUNIT BETA"/>
    <property type="match status" value="1"/>
</dbReference>
<feature type="compositionally biased region" description="Polar residues" evidence="6">
    <location>
        <begin position="195"/>
        <end position="207"/>
    </location>
</feature>
<dbReference type="InterPro" id="IPR036607">
    <property type="entry name" value="PRKCSH"/>
</dbReference>
<feature type="domain" description="MRH" evidence="8">
    <location>
        <begin position="388"/>
        <end position="532"/>
    </location>
</feature>
<keyword evidence="10" id="KW-1185">Reference proteome</keyword>
<evidence type="ECO:0000313" key="9">
    <source>
        <dbReference type="EMBL" id="PXF44566.1"/>
    </source>
</evidence>
<proteinExistence type="predicted"/>
<reference evidence="9 10" key="1">
    <citation type="journal article" date="2018" name="Mol. Biol. Evol.">
        <title>Analysis of the draft genome of the red seaweed Gracilariopsis chorda provides insights into genome size evolution in Rhodophyta.</title>
        <authorList>
            <person name="Lee J."/>
            <person name="Yang E.C."/>
            <person name="Graf L."/>
            <person name="Yang J.H."/>
            <person name="Qiu H."/>
            <person name="Zel Zion U."/>
            <person name="Chan C.X."/>
            <person name="Stephens T.G."/>
            <person name="Weber A.P.M."/>
            <person name="Boo G.H."/>
            <person name="Boo S.M."/>
            <person name="Kim K.M."/>
            <person name="Shin Y."/>
            <person name="Jung M."/>
            <person name="Lee S.J."/>
            <person name="Yim H.S."/>
            <person name="Lee J.H."/>
            <person name="Bhattacharya D."/>
            <person name="Yoon H.S."/>
        </authorList>
    </citation>
    <scope>NUCLEOTIDE SEQUENCE [LARGE SCALE GENOMIC DNA]</scope>
    <source>
        <strain evidence="9 10">SKKU-2015</strain>
        <tissue evidence="9">Whole body</tissue>
    </source>
</reference>
<evidence type="ECO:0000256" key="2">
    <source>
        <dbReference type="ARBA" id="ARBA00022729"/>
    </source>
</evidence>
<dbReference type="Gene3D" id="2.70.130.10">
    <property type="entry name" value="Mannose-6-phosphate receptor binding domain"/>
    <property type="match status" value="1"/>
</dbReference>
<name>A0A2V3IR26_9FLOR</name>
<protein>
    <recommendedName>
        <fullName evidence="1">Glucosidase 2 subunit beta</fullName>
    </recommendedName>
</protein>
<evidence type="ECO:0000256" key="4">
    <source>
        <dbReference type="ARBA" id="ARBA00023157"/>
    </source>
</evidence>
<feature type="region of interest" description="Disordered" evidence="6">
    <location>
        <begin position="195"/>
        <end position="241"/>
    </location>
</feature>
<dbReference type="InterPro" id="IPR009011">
    <property type="entry name" value="Man6P_isomerase_rcpt-bd_dom_sf"/>
</dbReference>
<gene>
    <name evidence="9" type="ORF">BWQ96_05643</name>
</gene>
<dbReference type="GO" id="GO:0017177">
    <property type="term" value="C:glucosidase II complex"/>
    <property type="evidence" value="ECO:0007669"/>
    <property type="project" value="TreeGrafter"/>
</dbReference>
<dbReference type="InterPro" id="IPR044865">
    <property type="entry name" value="MRH_dom"/>
</dbReference>
<keyword evidence="5" id="KW-0175">Coiled coil</keyword>
<feature type="coiled-coil region" evidence="5">
    <location>
        <begin position="146"/>
        <end position="187"/>
    </location>
</feature>
<dbReference type="OrthoDB" id="5205at2759"/>
<feature type="coiled-coil region" evidence="5">
    <location>
        <begin position="391"/>
        <end position="418"/>
    </location>
</feature>
<evidence type="ECO:0000256" key="6">
    <source>
        <dbReference type="SAM" id="MobiDB-lite"/>
    </source>
</evidence>
<dbReference type="InterPro" id="IPR036055">
    <property type="entry name" value="LDL_receptor-like_sf"/>
</dbReference>
<dbReference type="EMBL" id="NBIV01000087">
    <property type="protein sequence ID" value="PXF44566.1"/>
    <property type="molecule type" value="Genomic_DNA"/>
</dbReference>
<dbReference type="SUPFAM" id="SSF50911">
    <property type="entry name" value="Mannose 6-phosphate receptor domain"/>
    <property type="match status" value="1"/>
</dbReference>
<feature type="region of interest" description="Disordered" evidence="6">
    <location>
        <begin position="303"/>
        <end position="330"/>
    </location>
</feature>
<dbReference type="CDD" id="cd00112">
    <property type="entry name" value="LDLa"/>
    <property type="match status" value="1"/>
</dbReference>
<feature type="chain" id="PRO_5015967580" description="Glucosidase 2 subunit beta" evidence="7">
    <location>
        <begin position="30"/>
        <end position="553"/>
    </location>
</feature>
<feature type="signal peptide" evidence="7">
    <location>
        <begin position="1"/>
        <end position="29"/>
    </location>
</feature>
<dbReference type="InterPro" id="IPR039794">
    <property type="entry name" value="Gtb1-like"/>
</dbReference>
<accession>A0A2V3IR26</accession>
<organism evidence="9 10">
    <name type="scientific">Gracilariopsis chorda</name>
    <dbReference type="NCBI Taxonomy" id="448386"/>
    <lineage>
        <taxon>Eukaryota</taxon>
        <taxon>Rhodophyta</taxon>
        <taxon>Florideophyceae</taxon>
        <taxon>Rhodymeniophycidae</taxon>
        <taxon>Gracilariales</taxon>
        <taxon>Gracilariaceae</taxon>
        <taxon>Gracilariopsis</taxon>
    </lineage>
</organism>
<keyword evidence="2 7" id="KW-0732">Signal</keyword>
<evidence type="ECO:0000256" key="5">
    <source>
        <dbReference type="SAM" id="Coils"/>
    </source>
</evidence>
<keyword evidence="3" id="KW-0256">Endoplasmic reticulum</keyword>
<dbReference type="InterPro" id="IPR002172">
    <property type="entry name" value="LDrepeatLR_classA_rpt"/>
</dbReference>
<feature type="compositionally biased region" description="Polar residues" evidence="6">
    <location>
        <begin position="319"/>
        <end position="330"/>
    </location>
</feature>
<dbReference type="AlphaFoldDB" id="A0A2V3IR26"/>
<evidence type="ECO:0000256" key="1">
    <source>
        <dbReference type="ARBA" id="ARBA00022387"/>
    </source>
</evidence>
<dbReference type="Proteomes" id="UP000247409">
    <property type="component" value="Unassembled WGS sequence"/>
</dbReference>
<dbReference type="SUPFAM" id="SSF57424">
    <property type="entry name" value="LDL receptor-like module"/>
    <property type="match status" value="1"/>
</dbReference>
<dbReference type="PANTHER" id="PTHR12630">
    <property type="entry name" value="N-LINKED OLIGOSACCHARIDE PROCESSING"/>
    <property type="match status" value="1"/>
</dbReference>
<dbReference type="InterPro" id="IPR028146">
    <property type="entry name" value="PRKCSH_N"/>
</dbReference>
<dbReference type="Gene3D" id="4.10.400.10">
    <property type="entry name" value="Low-density Lipoprotein Receptor"/>
    <property type="match status" value="1"/>
</dbReference>
<sequence length="553" mass="61916">MLSISLSHVMQTSFPLLTLLVLAPFFCSAATTAHVCVLRDAPDLPPTALPDHRINDNYCDCADASDENGTSACPNGYFTCHNKRYRPVKIYSSWVHDGSCDCCDGSDEPAGACPDTCASLREADLKEATRKADVVRRGIATRKAYAKEMDRTMRLDRSELKKMERELARVKSQLETREKAIDLLKKRRDWEKTISVDNNSESVPTQASDSGSSSESDLDYEYGEDHIPDDSEFGDIDHQNASGLDDEEFVTTEDDEHISDDHSQREEDIVMDEAEEITTAEDEQHDIGDQQHLDEHIISATAAAAGSQQEEKIQQSEELPNTDSEQVSAPNQSEAIDVDHLCADLQTSSPNWVVRRFAYVGALVLSKVRRVLPKSLVPSTGNSSAKLDTCISNAEGEKWELESKKRDLEDKIEKLKKKSSIDYGADNALRKLHGSCTKGKVTQYEFEHCLFETVRQYENGASIAQLGRFDGWEGEGKDRFMKYVDGDRCWNGPQRSIKVQLLCGDNEEVVSVNEPNRCAYTMKFKTPAACEESMIKEIMADFESTPDEEKQEL</sequence>
<evidence type="ECO:0000313" key="10">
    <source>
        <dbReference type="Proteomes" id="UP000247409"/>
    </source>
</evidence>
<evidence type="ECO:0000256" key="7">
    <source>
        <dbReference type="SAM" id="SignalP"/>
    </source>
</evidence>
<dbReference type="STRING" id="448386.A0A2V3IR26"/>
<evidence type="ECO:0000259" key="8">
    <source>
        <dbReference type="PROSITE" id="PS51914"/>
    </source>
</evidence>
<dbReference type="Pfam" id="PF13015">
    <property type="entry name" value="PRKCSH_1"/>
    <property type="match status" value="1"/>
</dbReference>
<comment type="caution">
    <text evidence="9">The sequence shown here is derived from an EMBL/GenBank/DDBJ whole genome shotgun (WGS) entry which is preliminary data.</text>
</comment>
<dbReference type="GO" id="GO:0006491">
    <property type="term" value="P:N-glycan processing"/>
    <property type="evidence" value="ECO:0007669"/>
    <property type="project" value="TreeGrafter"/>
</dbReference>
<dbReference type="PROSITE" id="PS51914">
    <property type="entry name" value="MRH"/>
    <property type="match status" value="1"/>
</dbReference>
<dbReference type="Pfam" id="PF12999">
    <property type="entry name" value="PRKCSH-like"/>
    <property type="match status" value="1"/>
</dbReference>
<keyword evidence="4" id="KW-1015">Disulfide bond</keyword>
<evidence type="ECO:0000256" key="3">
    <source>
        <dbReference type="ARBA" id="ARBA00022824"/>
    </source>
</evidence>